<dbReference type="PANTHER" id="PTHR40036:SF1">
    <property type="entry name" value="MACROCIN O-METHYLTRANSFERASE"/>
    <property type="match status" value="1"/>
</dbReference>
<sequence>MNEVVAYKPSIAGRVARTVLPGLRRILPTGVYGFVYELAYGSYKKLLYVGHGVKVAARRPFVSGNRKLRDKLTFRLLPHTMGGRKALENAFDVIEKVENAKVDGAIVECGVAEGGTAAMMAMASRALGEKEREKWFFDSYEGLPEPTAEDYSDGRVGEFIRPLPKGSCLGTIEQVEELLFDDLGLDRARTHLVKGWFQDTVPPHKAIIGDIAVLRLDGDWYESTKIPLDNFYDKMPAGGYVIIDDYATCFGSRKATDEFREERKIGTPLLEDGRGGVYFEKPAAS</sequence>
<name>A0A1Y6F6V8_9SPHN</name>
<organism evidence="1 2">
    <name type="scientific">Altererythrobacter xiamenensis</name>
    <dbReference type="NCBI Taxonomy" id="1316679"/>
    <lineage>
        <taxon>Bacteria</taxon>
        <taxon>Pseudomonadati</taxon>
        <taxon>Pseudomonadota</taxon>
        <taxon>Alphaproteobacteria</taxon>
        <taxon>Sphingomonadales</taxon>
        <taxon>Erythrobacteraceae</taxon>
        <taxon>Altererythrobacter</taxon>
    </lineage>
</organism>
<dbReference type="InterPro" id="IPR008884">
    <property type="entry name" value="TylF_MeTrfase"/>
</dbReference>
<gene>
    <name evidence="1" type="ORF">SAMN06297468_1323</name>
</gene>
<dbReference type="Pfam" id="PF05711">
    <property type="entry name" value="TylF"/>
    <property type="match status" value="1"/>
</dbReference>
<dbReference type="PANTHER" id="PTHR40036">
    <property type="entry name" value="MACROCIN O-METHYLTRANSFERASE"/>
    <property type="match status" value="1"/>
</dbReference>
<evidence type="ECO:0000313" key="2">
    <source>
        <dbReference type="Proteomes" id="UP000194420"/>
    </source>
</evidence>
<keyword evidence="2" id="KW-1185">Reference proteome</keyword>
<dbReference type="EMBL" id="FXWG01000002">
    <property type="protein sequence ID" value="SMQ69080.1"/>
    <property type="molecule type" value="Genomic_DNA"/>
</dbReference>
<dbReference type="OrthoDB" id="9811332at2"/>
<evidence type="ECO:0000313" key="1">
    <source>
        <dbReference type="EMBL" id="SMQ69080.1"/>
    </source>
</evidence>
<dbReference type="InterPro" id="IPR029063">
    <property type="entry name" value="SAM-dependent_MTases_sf"/>
</dbReference>
<keyword evidence="1" id="KW-0808">Transferase</keyword>
<dbReference type="Proteomes" id="UP000194420">
    <property type="component" value="Unassembled WGS sequence"/>
</dbReference>
<dbReference type="AlphaFoldDB" id="A0A1Y6F6V8"/>
<protein>
    <submittedName>
        <fullName evidence="1">Macrocin-O-methyltransferase (TylF)</fullName>
    </submittedName>
</protein>
<proteinExistence type="predicted"/>
<accession>A0A1Y6F6V8</accession>
<keyword evidence="1" id="KW-0489">Methyltransferase</keyword>
<reference evidence="2" key="1">
    <citation type="submission" date="2017-04" db="EMBL/GenBank/DDBJ databases">
        <authorList>
            <person name="Varghese N."/>
            <person name="Submissions S."/>
        </authorList>
    </citation>
    <scope>NUCLEOTIDE SEQUENCE [LARGE SCALE GENOMIC DNA]</scope>
</reference>
<dbReference type="Gene3D" id="3.40.50.150">
    <property type="entry name" value="Vaccinia Virus protein VP39"/>
    <property type="match status" value="1"/>
</dbReference>
<dbReference type="GO" id="GO:0008168">
    <property type="term" value="F:methyltransferase activity"/>
    <property type="evidence" value="ECO:0007669"/>
    <property type="project" value="UniProtKB-KW"/>
</dbReference>
<dbReference type="RefSeq" id="WP_159456599.1">
    <property type="nucleotide sequence ID" value="NZ_FXWG01000002.1"/>
</dbReference>
<dbReference type="GO" id="GO:0032259">
    <property type="term" value="P:methylation"/>
    <property type="evidence" value="ECO:0007669"/>
    <property type="project" value="UniProtKB-KW"/>
</dbReference>